<accession>A0A934IV06</accession>
<reference evidence="2" key="1">
    <citation type="submission" date="2020-12" db="EMBL/GenBank/DDBJ databases">
        <title>Bacterial taxonomy.</title>
        <authorList>
            <person name="Pan X."/>
        </authorList>
    </citation>
    <scope>NUCLEOTIDE SEQUENCE</scope>
    <source>
        <strain evidence="2">B2012</strain>
    </source>
</reference>
<dbReference type="AlphaFoldDB" id="A0A934IV06"/>
<dbReference type="PRINTS" id="PR00081">
    <property type="entry name" value="GDHRDH"/>
</dbReference>
<protein>
    <submittedName>
        <fullName evidence="2">SDR family oxidoreductase</fullName>
    </submittedName>
</protein>
<dbReference type="Pfam" id="PF13561">
    <property type="entry name" value="adh_short_C2"/>
    <property type="match status" value="1"/>
</dbReference>
<dbReference type="EMBL" id="JAEKJA010000031">
    <property type="protein sequence ID" value="MBJ3778530.1"/>
    <property type="molecule type" value="Genomic_DNA"/>
</dbReference>
<keyword evidence="3" id="KW-1185">Reference proteome</keyword>
<comment type="similarity">
    <text evidence="1">Belongs to the short-chain dehydrogenases/reductases (SDR) family.</text>
</comment>
<evidence type="ECO:0000313" key="3">
    <source>
        <dbReference type="Proteomes" id="UP000609531"/>
    </source>
</evidence>
<sequence>MNLGLDGRCALVLAATRGLGRAAARALAAEGARVAITGSDLSRAEAAAAEIAAETGATVVGVAGDMMAEGIEAVVDQVEAALGPVEILVLNHPGPALGVAAEIDLDGLPTQFRMIVSNPIALVRRTMPAMREKGFGRILATSGGSLVNPLPNKVMDNTLRPAIAGYLKALSNEIAADGVTVNIIIPGTFVTERVHASTKANAGLDGITVEEAMRRRLAGIPAGRFGELDAEFGATVAFLCGAGASYINGSIVRCDGGQVRSL</sequence>
<dbReference type="InterPro" id="IPR050259">
    <property type="entry name" value="SDR"/>
</dbReference>
<dbReference type="SUPFAM" id="SSF51735">
    <property type="entry name" value="NAD(P)-binding Rossmann-fold domains"/>
    <property type="match status" value="1"/>
</dbReference>
<dbReference type="InterPro" id="IPR002347">
    <property type="entry name" value="SDR_fam"/>
</dbReference>
<evidence type="ECO:0000256" key="1">
    <source>
        <dbReference type="ARBA" id="ARBA00006484"/>
    </source>
</evidence>
<dbReference type="Proteomes" id="UP000609531">
    <property type="component" value="Unassembled WGS sequence"/>
</dbReference>
<dbReference type="Gene3D" id="3.40.50.720">
    <property type="entry name" value="NAD(P)-binding Rossmann-like Domain"/>
    <property type="match status" value="1"/>
</dbReference>
<comment type="caution">
    <text evidence="2">The sequence shown here is derived from an EMBL/GenBank/DDBJ whole genome shotgun (WGS) entry which is preliminary data.</text>
</comment>
<dbReference type="PANTHER" id="PTHR42879:SF6">
    <property type="entry name" value="NADPH-DEPENDENT REDUCTASE BACG"/>
    <property type="match status" value="1"/>
</dbReference>
<dbReference type="RefSeq" id="WP_198884436.1">
    <property type="nucleotide sequence ID" value="NZ_JAEKJA010000031.1"/>
</dbReference>
<dbReference type="InterPro" id="IPR036291">
    <property type="entry name" value="NAD(P)-bd_dom_sf"/>
</dbReference>
<dbReference type="PANTHER" id="PTHR42879">
    <property type="entry name" value="3-OXOACYL-(ACYL-CARRIER-PROTEIN) REDUCTASE"/>
    <property type="match status" value="1"/>
</dbReference>
<proteinExistence type="inferred from homology"/>
<name>A0A934IV06_9HYPH</name>
<organism evidence="2 3">
    <name type="scientific">Acuticoccus mangrovi</name>
    <dbReference type="NCBI Taxonomy" id="2796142"/>
    <lineage>
        <taxon>Bacteria</taxon>
        <taxon>Pseudomonadati</taxon>
        <taxon>Pseudomonadota</taxon>
        <taxon>Alphaproteobacteria</taxon>
        <taxon>Hyphomicrobiales</taxon>
        <taxon>Amorphaceae</taxon>
        <taxon>Acuticoccus</taxon>
    </lineage>
</organism>
<evidence type="ECO:0000313" key="2">
    <source>
        <dbReference type="EMBL" id="MBJ3778530.1"/>
    </source>
</evidence>
<gene>
    <name evidence="2" type="ORF">JCR33_22710</name>
</gene>